<reference evidence="2 3" key="2">
    <citation type="journal article" date="2022" name="Mar. Drugs">
        <title>Bioassay-Guided Fractionation Leads to the Detection of Cholic Acid Generated by the Rare Thalassomonas sp.</title>
        <authorList>
            <person name="Pheiffer F."/>
            <person name="Schneider Y.K."/>
            <person name="Hansen E.H."/>
            <person name="Andersen J.H."/>
            <person name="Isaksson J."/>
            <person name="Busche T."/>
            <person name="R C."/>
            <person name="Kalinowski J."/>
            <person name="Zyl L.V."/>
            <person name="Trindade M."/>
        </authorList>
    </citation>
    <scope>NUCLEOTIDE SEQUENCE [LARGE SCALE GENOMIC DNA]</scope>
    <source>
        <strain evidence="2 3">A5K-106</strain>
    </source>
</reference>
<dbReference type="EMBL" id="CP059735">
    <property type="protein sequence ID" value="WDD96596.1"/>
    <property type="molecule type" value="Genomic_DNA"/>
</dbReference>
<accession>A0AAE9YNG3</accession>
<keyword evidence="1" id="KW-0175">Coiled coil</keyword>
<reference evidence="2 3" key="1">
    <citation type="journal article" date="2015" name="Genome Announc.">
        <title>Draft Genome Sequences of Marine Isolates of Thalassomonas viridans and Thalassomonas actiniarum.</title>
        <authorList>
            <person name="Olonade I."/>
            <person name="van Zyl L.J."/>
            <person name="Trindade M."/>
        </authorList>
    </citation>
    <scope>NUCLEOTIDE SEQUENCE [LARGE SCALE GENOMIC DNA]</scope>
    <source>
        <strain evidence="2 3">A5K-106</strain>
    </source>
</reference>
<evidence type="ECO:0000256" key="1">
    <source>
        <dbReference type="SAM" id="Coils"/>
    </source>
</evidence>
<name>A0AAE9YNG3_9GAMM</name>
<proteinExistence type="predicted"/>
<feature type="coiled-coil region" evidence="1">
    <location>
        <begin position="193"/>
        <end position="223"/>
    </location>
</feature>
<protein>
    <submittedName>
        <fullName evidence="2">Uncharacterized protein</fullName>
    </submittedName>
</protein>
<evidence type="ECO:0000313" key="3">
    <source>
        <dbReference type="Proteomes" id="UP000032568"/>
    </source>
</evidence>
<sequence length="329" mass="36930">MDSLCSYVNTHVNDAPGKDIRLSASKNENTGQVQLHGESKPSYFAMKNAEKKESFDLALRSVREAIHQIDLPGVNNEEIKDVLFSILNKKMEDSWYKGGHKNSLSMEALHSVTAAYESMINPDAVEQKVQETKVSFANTPVSFVDEPDSTKSKQVATTYSECLDRLNVSSALISSKLEALEKITVDSNDYRALALHDGTLEKLEQQLDNIDNLKDQVNRKISEQGTKPNEPMDQDIIERLNALLDTTDELVSKKIDLSRFGAVQTSEDDELDINIVYQNEDDEVDIVYQDEDIAAAFEEDMAAIVQESQEMLDDYDEVIDSMMGIFGNR</sequence>
<gene>
    <name evidence="2" type="ORF">SG35_014525</name>
</gene>
<dbReference type="KEGG" id="tact:SG35_014525"/>
<keyword evidence="3" id="KW-1185">Reference proteome</keyword>
<evidence type="ECO:0000313" key="2">
    <source>
        <dbReference type="EMBL" id="WDD96596.1"/>
    </source>
</evidence>
<dbReference type="Proteomes" id="UP000032568">
    <property type="component" value="Chromosome"/>
</dbReference>
<dbReference type="AlphaFoldDB" id="A0AAE9YNG3"/>
<organism evidence="2 3">
    <name type="scientific">Thalassomonas actiniarum</name>
    <dbReference type="NCBI Taxonomy" id="485447"/>
    <lineage>
        <taxon>Bacteria</taxon>
        <taxon>Pseudomonadati</taxon>
        <taxon>Pseudomonadota</taxon>
        <taxon>Gammaproteobacteria</taxon>
        <taxon>Alteromonadales</taxon>
        <taxon>Colwelliaceae</taxon>
        <taxon>Thalassomonas</taxon>
    </lineage>
</organism>
<dbReference type="RefSeq" id="WP_044834543.1">
    <property type="nucleotide sequence ID" value="NZ_CP059735.1"/>
</dbReference>